<keyword evidence="7" id="KW-0472">Membrane</keyword>
<evidence type="ECO:0000256" key="3">
    <source>
        <dbReference type="ARBA" id="ARBA00022741"/>
    </source>
</evidence>
<dbReference type="GO" id="GO:0043190">
    <property type="term" value="C:ATP-binding cassette (ABC) transporter complex"/>
    <property type="evidence" value="ECO:0007669"/>
    <property type="project" value="InterPro"/>
</dbReference>
<comment type="caution">
    <text evidence="9">The sequence shown here is derived from an EMBL/GenBank/DDBJ whole genome shotgun (WGS) entry which is preliminary data.</text>
</comment>
<dbReference type="InterPro" id="IPR003439">
    <property type="entry name" value="ABC_transporter-like_ATP-bd"/>
</dbReference>
<organism evidence="9 10">
    <name type="scientific">Brevibacillus laterosporus</name>
    <name type="common">Bacillus laterosporus</name>
    <dbReference type="NCBI Taxonomy" id="1465"/>
    <lineage>
        <taxon>Bacteria</taxon>
        <taxon>Bacillati</taxon>
        <taxon>Bacillota</taxon>
        <taxon>Bacilli</taxon>
        <taxon>Bacillales</taxon>
        <taxon>Paenibacillaceae</taxon>
        <taxon>Brevibacillus</taxon>
    </lineage>
</organism>
<dbReference type="Gene3D" id="3.40.50.300">
    <property type="entry name" value="P-loop containing nucleotide triphosphate hydrolases"/>
    <property type="match status" value="1"/>
</dbReference>
<accession>A0AAP3GBB5</accession>
<dbReference type="PANTHER" id="PTHR42781:SF4">
    <property type="entry name" value="SPERMIDINE_PUTRESCINE IMPORT ATP-BINDING PROTEIN POTA"/>
    <property type="match status" value="1"/>
</dbReference>
<evidence type="ECO:0000256" key="5">
    <source>
        <dbReference type="ARBA" id="ARBA00022967"/>
    </source>
</evidence>
<dbReference type="SMART" id="SM00382">
    <property type="entry name" value="AAA"/>
    <property type="match status" value="1"/>
</dbReference>
<dbReference type="Proteomes" id="UP001077662">
    <property type="component" value="Unassembled WGS sequence"/>
</dbReference>
<dbReference type="EMBL" id="JAPTNE010000015">
    <property type="protein sequence ID" value="MCZ0807827.1"/>
    <property type="molecule type" value="Genomic_DNA"/>
</dbReference>
<name>A0AAP3GBB5_BRELA</name>
<keyword evidence="4 9" id="KW-0067">ATP-binding</keyword>
<evidence type="ECO:0000256" key="1">
    <source>
        <dbReference type="ARBA" id="ARBA00022448"/>
    </source>
</evidence>
<dbReference type="PANTHER" id="PTHR42781">
    <property type="entry name" value="SPERMIDINE/PUTRESCINE IMPORT ATP-BINDING PROTEIN POTA"/>
    <property type="match status" value="1"/>
</dbReference>
<keyword evidence="1" id="KW-0813">Transport</keyword>
<evidence type="ECO:0000313" key="9">
    <source>
        <dbReference type="EMBL" id="MCZ0807827.1"/>
    </source>
</evidence>
<dbReference type="AlphaFoldDB" id="A0AAP3GBB5"/>
<dbReference type="InterPro" id="IPR017871">
    <property type="entry name" value="ABC_transporter-like_CS"/>
</dbReference>
<evidence type="ECO:0000259" key="8">
    <source>
        <dbReference type="PROSITE" id="PS50893"/>
    </source>
</evidence>
<dbReference type="InterPro" id="IPR050093">
    <property type="entry name" value="ABC_SmlMolc_Importer"/>
</dbReference>
<dbReference type="InterPro" id="IPR003593">
    <property type="entry name" value="AAA+_ATPase"/>
</dbReference>
<dbReference type="GO" id="GO:0016887">
    <property type="term" value="F:ATP hydrolysis activity"/>
    <property type="evidence" value="ECO:0007669"/>
    <property type="project" value="InterPro"/>
</dbReference>
<feature type="domain" description="ABC transporter" evidence="8">
    <location>
        <begin position="3"/>
        <end position="237"/>
    </location>
</feature>
<keyword evidence="6" id="KW-0764">Sulfate transport</keyword>
<dbReference type="NCBIfam" id="TIGR00968">
    <property type="entry name" value="3a0106s01"/>
    <property type="match status" value="1"/>
</dbReference>
<dbReference type="Pfam" id="PF00005">
    <property type="entry name" value="ABC_tran"/>
    <property type="match status" value="1"/>
</dbReference>
<reference evidence="9" key="1">
    <citation type="submission" date="2022-09" db="EMBL/GenBank/DDBJ databases">
        <title>Genome analysis and characterization of larvicidal activity of Brevibacillus strains.</title>
        <authorList>
            <person name="Patrusheva E.V."/>
            <person name="Izotova A.O."/>
            <person name="Toshchakov S.V."/>
            <person name="Sineoky S.P."/>
        </authorList>
    </citation>
    <scope>NUCLEOTIDE SEQUENCE</scope>
    <source>
        <strain evidence="9">VKPM_B-13247</strain>
    </source>
</reference>
<sequence>MGIEIKQVSKSFGTFSALDHINLQIPSGELVALLGPSGSGKTTLLRLIAGLEQMERGVIRFDGVDATRKTVQERRVGFVFQHYALFRHMSVFDNIAFGLQVLPRGKRPSKDSIRTKVMELLRLVQLNGLESRFPSQLSGGQRQRVALARALAIEPNVLLLDEPFGALDAQVRQELRRWLKQLHNTLKITTVFVTHDQEEALEMADQVVIVNKGKIEQVGTPIEVYQSPSNPFVYSFLGRVNQFRVCGHEGTIHMGHLSWKSEEVLNWNHTEAIGYIRPHQMELSRTSKGESWAEATLLHVSQLGPLVRLECQLTVDGTLFELELNGEQYRELWEDSSRQLYVNLKSIRLFPVKQSQHQSVKRVNMQSVSLTMSEIKV</sequence>
<dbReference type="SUPFAM" id="SSF52540">
    <property type="entry name" value="P-loop containing nucleoside triphosphate hydrolases"/>
    <property type="match status" value="1"/>
</dbReference>
<dbReference type="PROSITE" id="PS50893">
    <property type="entry name" value="ABC_TRANSPORTER_2"/>
    <property type="match status" value="1"/>
</dbReference>
<protein>
    <submittedName>
        <fullName evidence="9">Sulfate ABC transporter ATP-binding protein</fullName>
    </submittedName>
</protein>
<keyword evidence="2" id="KW-1003">Cell membrane</keyword>
<evidence type="ECO:0000256" key="6">
    <source>
        <dbReference type="ARBA" id="ARBA00023032"/>
    </source>
</evidence>
<gene>
    <name evidence="9" type="ORF">O0554_13030</name>
</gene>
<dbReference type="SUPFAM" id="SSF50331">
    <property type="entry name" value="MOP-like"/>
    <property type="match status" value="1"/>
</dbReference>
<evidence type="ECO:0000313" key="10">
    <source>
        <dbReference type="Proteomes" id="UP001077662"/>
    </source>
</evidence>
<dbReference type="InterPro" id="IPR024765">
    <property type="entry name" value="TOBE-like"/>
</dbReference>
<keyword evidence="3" id="KW-0547">Nucleotide-binding</keyword>
<evidence type="ECO:0000256" key="2">
    <source>
        <dbReference type="ARBA" id="ARBA00022475"/>
    </source>
</evidence>
<keyword evidence="5" id="KW-1278">Translocase</keyword>
<dbReference type="CDD" id="cd03296">
    <property type="entry name" value="ABC_CysA_sulfate_importer"/>
    <property type="match status" value="1"/>
</dbReference>
<proteinExistence type="predicted"/>
<dbReference type="RefSeq" id="WP_258433757.1">
    <property type="nucleotide sequence ID" value="NZ_JANSGW010000015.1"/>
</dbReference>
<dbReference type="FunFam" id="3.40.50.300:FF:000227">
    <property type="entry name" value="Sulfate/thiosulfate import ATP-binding protein CysA"/>
    <property type="match status" value="1"/>
</dbReference>
<dbReference type="Pfam" id="PF12857">
    <property type="entry name" value="TOBE_3"/>
    <property type="match status" value="1"/>
</dbReference>
<dbReference type="InterPro" id="IPR008995">
    <property type="entry name" value="Mo/tungstate-bd_C_term_dom"/>
</dbReference>
<evidence type="ECO:0000256" key="7">
    <source>
        <dbReference type="ARBA" id="ARBA00023136"/>
    </source>
</evidence>
<dbReference type="GO" id="GO:0005524">
    <property type="term" value="F:ATP binding"/>
    <property type="evidence" value="ECO:0007669"/>
    <property type="project" value="UniProtKB-KW"/>
</dbReference>
<dbReference type="PROSITE" id="PS00211">
    <property type="entry name" value="ABC_TRANSPORTER_1"/>
    <property type="match status" value="1"/>
</dbReference>
<dbReference type="InterPro" id="IPR027417">
    <property type="entry name" value="P-loop_NTPase"/>
</dbReference>
<dbReference type="GO" id="GO:0015419">
    <property type="term" value="F:ABC-type sulfate transporter activity"/>
    <property type="evidence" value="ECO:0007669"/>
    <property type="project" value="InterPro"/>
</dbReference>
<dbReference type="InterPro" id="IPR005666">
    <property type="entry name" value="Sulph_transpt1"/>
</dbReference>
<evidence type="ECO:0000256" key="4">
    <source>
        <dbReference type="ARBA" id="ARBA00022840"/>
    </source>
</evidence>